<dbReference type="AlphaFoldDB" id="A0A9Q3F5S3"/>
<gene>
    <name evidence="1" type="ORF">O181_074016</name>
</gene>
<keyword evidence="2" id="KW-1185">Reference proteome</keyword>
<proteinExistence type="predicted"/>
<organism evidence="1 2">
    <name type="scientific">Austropuccinia psidii MF-1</name>
    <dbReference type="NCBI Taxonomy" id="1389203"/>
    <lineage>
        <taxon>Eukaryota</taxon>
        <taxon>Fungi</taxon>
        <taxon>Dikarya</taxon>
        <taxon>Basidiomycota</taxon>
        <taxon>Pucciniomycotina</taxon>
        <taxon>Pucciniomycetes</taxon>
        <taxon>Pucciniales</taxon>
        <taxon>Sphaerophragmiaceae</taxon>
        <taxon>Austropuccinia</taxon>
    </lineage>
</organism>
<evidence type="ECO:0000313" key="2">
    <source>
        <dbReference type="Proteomes" id="UP000765509"/>
    </source>
</evidence>
<evidence type="ECO:0000313" key="1">
    <source>
        <dbReference type="EMBL" id="MBW0534301.1"/>
    </source>
</evidence>
<name>A0A9Q3F5S3_9BASI</name>
<feature type="non-terminal residue" evidence="1">
    <location>
        <position position="1"/>
    </location>
</feature>
<accession>A0A9Q3F5S3</accession>
<dbReference type="EMBL" id="AVOT02039282">
    <property type="protein sequence ID" value="MBW0534301.1"/>
    <property type="molecule type" value="Genomic_DNA"/>
</dbReference>
<evidence type="ECO:0008006" key="3">
    <source>
        <dbReference type="Google" id="ProtNLM"/>
    </source>
</evidence>
<dbReference type="OrthoDB" id="4369552at2759"/>
<dbReference type="Proteomes" id="UP000765509">
    <property type="component" value="Unassembled WGS sequence"/>
</dbReference>
<reference evidence="1" key="1">
    <citation type="submission" date="2021-03" db="EMBL/GenBank/DDBJ databases">
        <title>Draft genome sequence of rust myrtle Austropuccinia psidii MF-1, a brazilian biotype.</title>
        <authorList>
            <person name="Quecine M.C."/>
            <person name="Pachon D.M.R."/>
            <person name="Bonatelli M.L."/>
            <person name="Correr F.H."/>
            <person name="Franceschini L.M."/>
            <person name="Leite T.F."/>
            <person name="Margarido G.R.A."/>
            <person name="Almeida C.A."/>
            <person name="Ferrarezi J.A."/>
            <person name="Labate C.A."/>
        </authorList>
    </citation>
    <scope>NUCLEOTIDE SEQUENCE</scope>
    <source>
        <strain evidence="1">MF-1</strain>
    </source>
</reference>
<sequence>LTPHTYLSAPPVKLAKHKGYTWIPNTSTPIQNQIIGDIDSQNILNSPRHHAPSINSVSCLYPDPKTYLQAIHSPEKDFLIDAIQSELNNMLTPQVWTPSNHPSHLTPLTMTWVFTKKTDEDGNLTKFKAQLCVRGLNQKEGVD</sequence>
<comment type="caution">
    <text evidence="1">The sequence shown here is derived from an EMBL/GenBank/DDBJ whole genome shotgun (WGS) entry which is preliminary data.</text>
</comment>
<protein>
    <recommendedName>
        <fullName evidence="3">Reverse transcriptase Ty1/copia-type domain-containing protein</fullName>
    </recommendedName>
</protein>